<feature type="region of interest" description="Disordered" evidence="1">
    <location>
        <begin position="140"/>
        <end position="159"/>
    </location>
</feature>
<reference evidence="3" key="1">
    <citation type="submission" date="2022-08" db="EMBL/GenBank/DDBJ databases">
        <authorList>
            <person name="Gutierrez-Valencia J."/>
        </authorList>
    </citation>
    <scope>NUCLEOTIDE SEQUENCE</scope>
</reference>
<evidence type="ECO:0000313" key="3">
    <source>
        <dbReference type="EMBL" id="CAI0433389.1"/>
    </source>
</evidence>
<comment type="caution">
    <text evidence="3">The sequence shown here is derived from an EMBL/GenBank/DDBJ whole genome shotgun (WGS) entry which is preliminary data.</text>
</comment>
<dbReference type="Proteomes" id="UP001154282">
    <property type="component" value="Unassembled WGS sequence"/>
</dbReference>
<accession>A0AAV0LFN6</accession>
<evidence type="ECO:0000256" key="2">
    <source>
        <dbReference type="SAM" id="Phobius"/>
    </source>
</evidence>
<evidence type="ECO:0000313" key="4">
    <source>
        <dbReference type="Proteomes" id="UP001154282"/>
    </source>
</evidence>
<evidence type="ECO:0000256" key="1">
    <source>
        <dbReference type="SAM" id="MobiDB-lite"/>
    </source>
</evidence>
<sequence>MGFDCWSLENKFWVFRVVKIWVSKRNYRHGEVPKTRDESPTALWLLAERENQQINRGKRFKGVTFVVGKTKDGDGIGKIGTHRQFFKIFALCAILCFSVACGNTSLLYLPVFFNQAIRAAPPFFTAIFAFLISLARRNQRGAHKGPSGNGRAERLWSSW</sequence>
<keyword evidence="2" id="KW-1133">Transmembrane helix</keyword>
<feature type="transmembrane region" description="Helical" evidence="2">
    <location>
        <begin position="115"/>
        <end position="135"/>
    </location>
</feature>
<keyword evidence="4" id="KW-1185">Reference proteome</keyword>
<keyword evidence="2" id="KW-0812">Transmembrane</keyword>
<dbReference type="EMBL" id="CAMGYJ010000006">
    <property type="protein sequence ID" value="CAI0433389.1"/>
    <property type="molecule type" value="Genomic_DNA"/>
</dbReference>
<protein>
    <submittedName>
        <fullName evidence="3">Uncharacterized protein</fullName>
    </submittedName>
</protein>
<organism evidence="3 4">
    <name type="scientific">Linum tenue</name>
    <dbReference type="NCBI Taxonomy" id="586396"/>
    <lineage>
        <taxon>Eukaryota</taxon>
        <taxon>Viridiplantae</taxon>
        <taxon>Streptophyta</taxon>
        <taxon>Embryophyta</taxon>
        <taxon>Tracheophyta</taxon>
        <taxon>Spermatophyta</taxon>
        <taxon>Magnoliopsida</taxon>
        <taxon>eudicotyledons</taxon>
        <taxon>Gunneridae</taxon>
        <taxon>Pentapetalae</taxon>
        <taxon>rosids</taxon>
        <taxon>fabids</taxon>
        <taxon>Malpighiales</taxon>
        <taxon>Linaceae</taxon>
        <taxon>Linum</taxon>
    </lineage>
</organism>
<name>A0AAV0LFN6_9ROSI</name>
<keyword evidence="2" id="KW-0472">Membrane</keyword>
<dbReference type="AlphaFoldDB" id="A0AAV0LFN6"/>
<gene>
    <name evidence="3" type="ORF">LITE_LOCUS23848</name>
</gene>
<feature type="transmembrane region" description="Helical" evidence="2">
    <location>
        <begin position="88"/>
        <end position="109"/>
    </location>
</feature>
<proteinExistence type="predicted"/>